<reference evidence="1" key="1">
    <citation type="submission" date="2021-11" db="EMBL/GenBank/DDBJ databases">
        <title>Description of novel Flavobacterium species.</title>
        <authorList>
            <person name="Saticioglu I.B."/>
            <person name="Ay H."/>
            <person name="Altun S."/>
            <person name="Duman M."/>
        </authorList>
    </citation>
    <scope>NUCLEOTIDE SEQUENCE</scope>
    <source>
        <strain evidence="1">F-30</strain>
    </source>
</reference>
<sequence length="132" mass="14943">MNIKNKQLIKDVFTQVVESTVVDEKIIADFFHPKYQQNVDGVQLDYSGFIQHMKAQKGIISNITVNFRNIVAEDELVFTNHDVIVTKNDGTIIKIHVLGEFRIAEGKIISCDELTRLEQGAPEDHNIGSMTE</sequence>
<accession>A0ABS8MGF2</accession>
<proteinExistence type="predicted"/>
<dbReference type="Gene3D" id="3.10.450.50">
    <property type="match status" value="1"/>
</dbReference>
<organism evidence="1 2">
    <name type="scientific">Flavobacterium piscisymbiosum</name>
    <dbReference type="NCBI Taxonomy" id="2893753"/>
    <lineage>
        <taxon>Bacteria</taxon>
        <taxon>Pseudomonadati</taxon>
        <taxon>Bacteroidota</taxon>
        <taxon>Flavobacteriia</taxon>
        <taxon>Flavobacteriales</taxon>
        <taxon>Flavobacteriaceae</taxon>
        <taxon>Flavobacterium</taxon>
    </lineage>
</organism>
<protein>
    <submittedName>
        <fullName evidence="1">Nuclear transport factor 2 family protein</fullName>
    </submittedName>
</protein>
<evidence type="ECO:0000313" key="2">
    <source>
        <dbReference type="Proteomes" id="UP001430679"/>
    </source>
</evidence>
<dbReference type="SUPFAM" id="SSF54427">
    <property type="entry name" value="NTF2-like"/>
    <property type="match status" value="1"/>
</dbReference>
<dbReference type="RefSeq" id="WP_230037635.1">
    <property type="nucleotide sequence ID" value="NZ_JAJJMM010000001.1"/>
</dbReference>
<gene>
    <name evidence="1" type="ORF">LNP81_16350</name>
</gene>
<dbReference type="Proteomes" id="UP001430679">
    <property type="component" value="Unassembled WGS sequence"/>
</dbReference>
<dbReference type="EMBL" id="JAJJMM010000001">
    <property type="protein sequence ID" value="MCC9064577.1"/>
    <property type="molecule type" value="Genomic_DNA"/>
</dbReference>
<comment type="caution">
    <text evidence="1">The sequence shown here is derived from an EMBL/GenBank/DDBJ whole genome shotgun (WGS) entry which is preliminary data.</text>
</comment>
<dbReference type="InterPro" id="IPR032710">
    <property type="entry name" value="NTF2-like_dom_sf"/>
</dbReference>
<name>A0ABS8MGF2_9FLAO</name>
<evidence type="ECO:0000313" key="1">
    <source>
        <dbReference type="EMBL" id="MCC9064577.1"/>
    </source>
</evidence>
<keyword evidence="2" id="KW-1185">Reference proteome</keyword>